<feature type="transmembrane region" description="Helical" evidence="1">
    <location>
        <begin position="125"/>
        <end position="146"/>
    </location>
</feature>
<evidence type="ECO:0000256" key="1">
    <source>
        <dbReference type="SAM" id="Phobius"/>
    </source>
</evidence>
<proteinExistence type="predicted"/>
<keyword evidence="1" id="KW-1133">Transmembrane helix</keyword>
<keyword evidence="1" id="KW-0472">Membrane</keyword>
<feature type="transmembrane region" description="Helical" evidence="1">
    <location>
        <begin position="50"/>
        <end position="72"/>
    </location>
</feature>
<keyword evidence="1" id="KW-0812">Transmembrane</keyword>
<sequence length="158" mass="15814">MNVGKAFFAGIVGGAAMTLIIAAARAAGASADVAQLLGTLPGNAPTSLSWLVGFLVTILMSGLIGIAYGAVFETITRSAGAATGLKVSLVHLALAGIFVGLVGLMHPLVPEVVAAPGFFMSRYGGLGILSFVAAHLAFGAIVGALYETVTPEETAQLK</sequence>
<dbReference type="EMBL" id="SSMQ01000045">
    <property type="protein sequence ID" value="TKD00672.1"/>
    <property type="molecule type" value="Genomic_DNA"/>
</dbReference>
<dbReference type="Proteomes" id="UP000309215">
    <property type="component" value="Unassembled WGS sequence"/>
</dbReference>
<reference evidence="2 3" key="1">
    <citation type="submission" date="2019-04" db="EMBL/GenBank/DDBJ databases">
        <authorList>
            <person name="Li Y."/>
            <person name="Wang J."/>
        </authorList>
    </citation>
    <scope>NUCLEOTIDE SEQUENCE [LARGE SCALE GENOMIC DNA]</scope>
    <source>
        <strain evidence="2 3">DSM 14668</strain>
    </source>
</reference>
<protein>
    <submittedName>
        <fullName evidence="2">Uncharacterized protein</fullName>
    </submittedName>
</protein>
<accession>A0A4U1J150</accession>
<gene>
    <name evidence="2" type="ORF">E8A74_33645</name>
</gene>
<name>A0A4U1J150_9BACT</name>
<dbReference type="OrthoDB" id="5512281at2"/>
<organism evidence="2 3">
    <name type="scientific">Polyangium fumosum</name>
    <dbReference type="NCBI Taxonomy" id="889272"/>
    <lineage>
        <taxon>Bacteria</taxon>
        <taxon>Pseudomonadati</taxon>
        <taxon>Myxococcota</taxon>
        <taxon>Polyangia</taxon>
        <taxon>Polyangiales</taxon>
        <taxon>Polyangiaceae</taxon>
        <taxon>Polyangium</taxon>
    </lineage>
</organism>
<comment type="caution">
    <text evidence="2">The sequence shown here is derived from an EMBL/GenBank/DDBJ whole genome shotgun (WGS) entry which is preliminary data.</text>
</comment>
<evidence type="ECO:0000313" key="3">
    <source>
        <dbReference type="Proteomes" id="UP000309215"/>
    </source>
</evidence>
<dbReference type="AlphaFoldDB" id="A0A4U1J150"/>
<evidence type="ECO:0000313" key="2">
    <source>
        <dbReference type="EMBL" id="TKD00672.1"/>
    </source>
</evidence>
<keyword evidence="3" id="KW-1185">Reference proteome</keyword>
<feature type="transmembrane region" description="Helical" evidence="1">
    <location>
        <begin position="84"/>
        <end position="105"/>
    </location>
</feature>
<dbReference type="RefSeq" id="WP_136933225.1">
    <property type="nucleotide sequence ID" value="NZ_SSMQ01000045.1"/>
</dbReference>